<dbReference type="Pfam" id="PF00392">
    <property type="entry name" value="GntR"/>
    <property type="match status" value="1"/>
</dbReference>
<keyword evidence="2" id="KW-0238">DNA-binding</keyword>
<dbReference type="PANTHER" id="PTHR43537">
    <property type="entry name" value="TRANSCRIPTIONAL REGULATOR, GNTR FAMILY"/>
    <property type="match status" value="1"/>
</dbReference>
<dbReference type="Proteomes" id="UP000823401">
    <property type="component" value="Unassembled WGS sequence"/>
</dbReference>
<dbReference type="InterPro" id="IPR036390">
    <property type="entry name" value="WH_DNA-bd_sf"/>
</dbReference>
<dbReference type="SUPFAM" id="SSF46785">
    <property type="entry name" value="Winged helix' DNA-binding domain"/>
    <property type="match status" value="1"/>
</dbReference>
<dbReference type="CDD" id="cd07377">
    <property type="entry name" value="WHTH_GntR"/>
    <property type="match status" value="1"/>
</dbReference>
<dbReference type="PANTHER" id="PTHR43537:SF5">
    <property type="entry name" value="UXU OPERON TRANSCRIPTIONAL REGULATOR"/>
    <property type="match status" value="1"/>
</dbReference>
<organism evidence="5 6">
    <name type="scientific">Ruoffia tabacinasalis</name>
    <dbReference type="NCBI Taxonomy" id="87458"/>
    <lineage>
        <taxon>Bacteria</taxon>
        <taxon>Bacillati</taxon>
        <taxon>Bacillota</taxon>
        <taxon>Bacilli</taxon>
        <taxon>Lactobacillales</taxon>
        <taxon>Aerococcaceae</taxon>
        <taxon>Ruoffia</taxon>
    </lineage>
</organism>
<dbReference type="Gene3D" id="1.10.10.10">
    <property type="entry name" value="Winged helix-like DNA-binding domain superfamily/Winged helix DNA-binding domain"/>
    <property type="match status" value="1"/>
</dbReference>
<evidence type="ECO:0000259" key="4">
    <source>
        <dbReference type="PROSITE" id="PS50949"/>
    </source>
</evidence>
<evidence type="ECO:0000256" key="1">
    <source>
        <dbReference type="ARBA" id="ARBA00023015"/>
    </source>
</evidence>
<dbReference type="InterPro" id="IPR011711">
    <property type="entry name" value="GntR_C"/>
</dbReference>
<accession>A0ABS0LMC4</accession>
<evidence type="ECO:0000313" key="6">
    <source>
        <dbReference type="Proteomes" id="UP000823401"/>
    </source>
</evidence>
<dbReference type="SMART" id="SM00895">
    <property type="entry name" value="FCD"/>
    <property type="match status" value="1"/>
</dbReference>
<dbReference type="Gene3D" id="1.20.120.530">
    <property type="entry name" value="GntR ligand-binding domain-like"/>
    <property type="match status" value="1"/>
</dbReference>
<evidence type="ECO:0000313" key="5">
    <source>
        <dbReference type="EMBL" id="MBG9978611.1"/>
    </source>
</evidence>
<keyword evidence="6" id="KW-1185">Reference proteome</keyword>
<dbReference type="InterPro" id="IPR036388">
    <property type="entry name" value="WH-like_DNA-bd_sf"/>
</dbReference>
<dbReference type="PROSITE" id="PS50949">
    <property type="entry name" value="HTH_GNTR"/>
    <property type="match status" value="1"/>
</dbReference>
<feature type="domain" description="HTH gntR-type" evidence="4">
    <location>
        <begin position="6"/>
        <end position="74"/>
    </location>
</feature>
<keyword evidence="1" id="KW-0805">Transcription regulation</keyword>
<proteinExistence type="predicted"/>
<comment type="caution">
    <text evidence="5">The sequence shown here is derived from an EMBL/GenBank/DDBJ whole genome shotgun (WGS) entry which is preliminary data.</text>
</comment>
<evidence type="ECO:0000256" key="3">
    <source>
        <dbReference type="ARBA" id="ARBA00023163"/>
    </source>
</evidence>
<gene>
    <name evidence="5" type="ORF">HYQ42_07390</name>
</gene>
<protein>
    <submittedName>
        <fullName evidence="5">FadR family transcriptional regulator</fullName>
    </submittedName>
</protein>
<evidence type="ECO:0000256" key="2">
    <source>
        <dbReference type="ARBA" id="ARBA00023125"/>
    </source>
</evidence>
<name>A0ABS0LMC4_9LACT</name>
<dbReference type="RefSeq" id="WP_197104682.1">
    <property type="nucleotide sequence ID" value="NZ_JACCEL010000016.1"/>
</dbReference>
<dbReference type="PRINTS" id="PR00035">
    <property type="entry name" value="HTHGNTR"/>
</dbReference>
<dbReference type="SMART" id="SM00345">
    <property type="entry name" value="HTH_GNTR"/>
    <property type="match status" value="1"/>
</dbReference>
<dbReference type="InterPro" id="IPR000524">
    <property type="entry name" value="Tscrpt_reg_HTH_GntR"/>
</dbReference>
<dbReference type="EMBL" id="JACCEL010000016">
    <property type="protein sequence ID" value="MBG9978611.1"/>
    <property type="molecule type" value="Genomic_DNA"/>
</dbReference>
<keyword evidence="3" id="KW-0804">Transcription</keyword>
<dbReference type="InterPro" id="IPR008920">
    <property type="entry name" value="TF_FadR/GntR_C"/>
</dbReference>
<reference evidence="5 6" key="1">
    <citation type="submission" date="2020-07" db="EMBL/GenBank/DDBJ databases">
        <title>Facklamia lactis sp. nov., isolated from raw milk.</title>
        <authorList>
            <person name="Doll E.V."/>
            <person name="Huptas C."/>
            <person name="Staib L."/>
            <person name="Wenning M."/>
            <person name="Scherer S."/>
        </authorList>
    </citation>
    <scope>NUCLEOTIDE SEQUENCE [LARGE SCALE GENOMIC DNA]</scope>
    <source>
        <strain evidence="5 6">DSM 104272</strain>
    </source>
</reference>
<dbReference type="Pfam" id="PF07729">
    <property type="entry name" value="FCD"/>
    <property type="match status" value="1"/>
</dbReference>
<sequence length="235" mass="26760">MEGTAKSLIEQTSESILNYIITNNLSTGDKLPNEYKLAEEVNVGRSTLREAVRTLVSRNILEVRQGSGTYVSENTGIVDDPLGFSFVKDTLKLTEDLFEIRYLLEPRVAGLAATNATEEQIEELDKIRLEIEEKIGEFSDKHFEKDIEFHKLVSEMSGNVAMSNLIPVINQSISLYNDYYTSNRIKDETIVSHREIVDAIKGRDPILAEDVMRIHIVTNRRGLLKNKKKQLEKHH</sequence>
<dbReference type="SUPFAM" id="SSF48008">
    <property type="entry name" value="GntR ligand-binding domain-like"/>
    <property type="match status" value="1"/>
</dbReference>